<dbReference type="EMBL" id="JAWDGP010001827">
    <property type="protein sequence ID" value="KAK3787864.1"/>
    <property type="molecule type" value="Genomic_DNA"/>
</dbReference>
<organism evidence="1 2">
    <name type="scientific">Elysia crispata</name>
    <name type="common">lettuce slug</name>
    <dbReference type="NCBI Taxonomy" id="231223"/>
    <lineage>
        <taxon>Eukaryota</taxon>
        <taxon>Metazoa</taxon>
        <taxon>Spiralia</taxon>
        <taxon>Lophotrochozoa</taxon>
        <taxon>Mollusca</taxon>
        <taxon>Gastropoda</taxon>
        <taxon>Heterobranchia</taxon>
        <taxon>Euthyneura</taxon>
        <taxon>Panpulmonata</taxon>
        <taxon>Sacoglossa</taxon>
        <taxon>Placobranchoidea</taxon>
        <taxon>Plakobranchidae</taxon>
        <taxon>Elysia</taxon>
    </lineage>
</organism>
<dbReference type="AlphaFoldDB" id="A0AAE1AH46"/>
<gene>
    <name evidence="1" type="ORF">RRG08_022157</name>
</gene>
<accession>A0AAE1AH46</accession>
<evidence type="ECO:0000313" key="1">
    <source>
        <dbReference type="EMBL" id="KAK3787864.1"/>
    </source>
</evidence>
<name>A0AAE1AH46_9GAST</name>
<proteinExistence type="predicted"/>
<evidence type="ECO:0000313" key="2">
    <source>
        <dbReference type="Proteomes" id="UP001283361"/>
    </source>
</evidence>
<reference evidence="1" key="1">
    <citation type="journal article" date="2023" name="G3 (Bethesda)">
        <title>A reference genome for the long-term kleptoplast-retaining sea slug Elysia crispata morphotype clarki.</title>
        <authorList>
            <person name="Eastman K.E."/>
            <person name="Pendleton A.L."/>
            <person name="Shaikh M.A."/>
            <person name="Suttiyut T."/>
            <person name="Ogas R."/>
            <person name="Tomko P."/>
            <person name="Gavelis G."/>
            <person name="Widhalm J.R."/>
            <person name="Wisecaver J.H."/>
        </authorList>
    </citation>
    <scope>NUCLEOTIDE SEQUENCE</scope>
    <source>
        <strain evidence="1">ECLA1</strain>
    </source>
</reference>
<keyword evidence="2" id="KW-1185">Reference proteome</keyword>
<comment type="caution">
    <text evidence="1">The sequence shown here is derived from an EMBL/GenBank/DDBJ whole genome shotgun (WGS) entry which is preliminary data.</text>
</comment>
<dbReference type="Proteomes" id="UP001283361">
    <property type="component" value="Unassembled WGS sequence"/>
</dbReference>
<sequence length="94" mass="10510">MSFQKLMLGSPVVYFQMWDQSAAVPYFHPGDACQTQGCGAWAGGRRVQVIRFDADQAKSSGDLWRWDTYSFGNQDLPRMGLGLSAVWTVDISRS</sequence>
<protein>
    <submittedName>
        <fullName evidence="1">Uncharacterized protein</fullName>
    </submittedName>
</protein>